<keyword evidence="7" id="KW-0449">Lipoprotein</keyword>
<dbReference type="GO" id="GO:0006612">
    <property type="term" value="P:protein targeting to membrane"/>
    <property type="evidence" value="ECO:0007669"/>
    <property type="project" value="TreeGrafter"/>
</dbReference>
<evidence type="ECO:0000256" key="6">
    <source>
        <dbReference type="ARBA" id="ARBA00023139"/>
    </source>
</evidence>
<dbReference type="AlphaFoldDB" id="A0AAV9IS04"/>
<organism evidence="13 14">
    <name type="scientific">Cyanidium caldarium</name>
    <name type="common">Red alga</name>
    <dbReference type="NCBI Taxonomy" id="2771"/>
    <lineage>
        <taxon>Eukaryota</taxon>
        <taxon>Rhodophyta</taxon>
        <taxon>Bangiophyceae</taxon>
        <taxon>Cyanidiales</taxon>
        <taxon>Cyanidiaceae</taxon>
        <taxon>Cyanidium</taxon>
    </lineage>
</organism>
<keyword evidence="14" id="KW-1185">Reference proteome</keyword>
<dbReference type="Proteomes" id="UP001301350">
    <property type="component" value="Unassembled WGS sequence"/>
</dbReference>
<comment type="caution">
    <text evidence="13">The sequence shown here is derived from an EMBL/GenBank/DDBJ whole genome shotgun (WGS) entry which is preliminary data.</text>
</comment>
<comment type="subcellular location">
    <subcellularLocation>
        <location evidence="1">Endomembrane system</location>
        <topology evidence="1">Multi-pass membrane protein</topology>
    </subcellularLocation>
</comment>
<feature type="domain" description="Palmitoyltransferase DHHC" evidence="12">
    <location>
        <begin position="124"/>
        <end position="261"/>
    </location>
</feature>
<dbReference type="GO" id="GO:0005783">
    <property type="term" value="C:endoplasmic reticulum"/>
    <property type="evidence" value="ECO:0007669"/>
    <property type="project" value="TreeGrafter"/>
</dbReference>
<dbReference type="PANTHER" id="PTHR22883:SF43">
    <property type="entry name" value="PALMITOYLTRANSFERASE APP"/>
    <property type="match status" value="1"/>
</dbReference>
<dbReference type="EMBL" id="JANCYW010000002">
    <property type="protein sequence ID" value="KAK4534693.1"/>
    <property type="molecule type" value="Genomic_DNA"/>
</dbReference>
<comment type="catalytic activity">
    <reaction evidence="9 10">
        <text>L-cysteinyl-[protein] + hexadecanoyl-CoA = S-hexadecanoyl-L-cysteinyl-[protein] + CoA</text>
        <dbReference type="Rhea" id="RHEA:36683"/>
        <dbReference type="Rhea" id="RHEA-COMP:10131"/>
        <dbReference type="Rhea" id="RHEA-COMP:11032"/>
        <dbReference type="ChEBI" id="CHEBI:29950"/>
        <dbReference type="ChEBI" id="CHEBI:57287"/>
        <dbReference type="ChEBI" id="CHEBI:57379"/>
        <dbReference type="ChEBI" id="CHEBI:74151"/>
        <dbReference type="EC" id="2.3.1.225"/>
    </reaction>
</comment>
<evidence type="ECO:0000313" key="13">
    <source>
        <dbReference type="EMBL" id="KAK4534693.1"/>
    </source>
</evidence>
<evidence type="ECO:0000256" key="7">
    <source>
        <dbReference type="ARBA" id="ARBA00023288"/>
    </source>
</evidence>
<feature type="transmembrane region" description="Helical" evidence="10">
    <location>
        <begin position="223"/>
        <end position="245"/>
    </location>
</feature>
<dbReference type="Pfam" id="PF01529">
    <property type="entry name" value="DHHC"/>
    <property type="match status" value="1"/>
</dbReference>
<name>A0AAV9IS04_CYACA</name>
<keyword evidence="3 10" id="KW-0812">Transmembrane</keyword>
<evidence type="ECO:0000256" key="1">
    <source>
        <dbReference type="ARBA" id="ARBA00004127"/>
    </source>
</evidence>
<evidence type="ECO:0000313" key="14">
    <source>
        <dbReference type="Proteomes" id="UP001301350"/>
    </source>
</evidence>
<evidence type="ECO:0000256" key="11">
    <source>
        <dbReference type="SAM" id="MobiDB-lite"/>
    </source>
</evidence>
<dbReference type="GO" id="GO:0019706">
    <property type="term" value="F:protein-cysteine S-palmitoyltransferase activity"/>
    <property type="evidence" value="ECO:0007669"/>
    <property type="project" value="UniProtKB-EC"/>
</dbReference>
<sequence>MTIRGRFPYTVWPGHNRFVCRGRCITGPDQWGVVATAALVLVPSGLYVGIPIPYLLENRVRYGIAGLVVFLMLFAATLACLVLTALDDPGILPRQQQTDITVTPNMRLRLPRRKAFEVDGMTEMLKYCETCQLYRPPRCSHCSTCNNCVERFDHHCPWVSNCVGRRNYRTFYLFVVSCCLLCLFVFAWTILYFVFISQMKVDKGISSNTTAGFANALSSGPTAASLIIVIIAFFGAAFTGALSVFHTMLIWTNKTTAESFKYTFGGEPSPYQPKGARNWLRVVCSRKPPSKVKVGATLDGKTRDMIQVDWRGLAADAEAADYAYDDGRMPLPTPEEARKLYRRPSAGYIVSADTLPRVSSNLSLTPQPLPSIEESLDGGAE</sequence>
<dbReference type="PROSITE" id="PS50216">
    <property type="entry name" value="DHHC"/>
    <property type="match status" value="1"/>
</dbReference>
<evidence type="ECO:0000256" key="5">
    <source>
        <dbReference type="ARBA" id="ARBA00023136"/>
    </source>
</evidence>
<evidence type="ECO:0000259" key="12">
    <source>
        <dbReference type="Pfam" id="PF01529"/>
    </source>
</evidence>
<reference evidence="13 14" key="1">
    <citation type="submission" date="2022-07" db="EMBL/GenBank/DDBJ databases">
        <title>Genome-wide signatures of adaptation to extreme environments.</title>
        <authorList>
            <person name="Cho C.H."/>
            <person name="Yoon H.S."/>
        </authorList>
    </citation>
    <scope>NUCLEOTIDE SEQUENCE [LARGE SCALE GENOMIC DNA]</scope>
    <source>
        <strain evidence="13 14">DBV 063 E5</strain>
    </source>
</reference>
<evidence type="ECO:0000256" key="8">
    <source>
        <dbReference type="ARBA" id="ARBA00023315"/>
    </source>
</evidence>
<keyword evidence="8 10" id="KW-0012">Acyltransferase</keyword>
<evidence type="ECO:0000256" key="2">
    <source>
        <dbReference type="ARBA" id="ARBA00022679"/>
    </source>
</evidence>
<comment type="similarity">
    <text evidence="10">Belongs to the DHHC palmitoyltransferase family.</text>
</comment>
<feature type="transmembrane region" description="Helical" evidence="10">
    <location>
        <begin position="171"/>
        <end position="195"/>
    </location>
</feature>
<proteinExistence type="inferred from homology"/>
<keyword evidence="4 10" id="KW-1133">Transmembrane helix</keyword>
<keyword evidence="2 10" id="KW-0808">Transferase</keyword>
<feature type="transmembrane region" description="Helical" evidence="10">
    <location>
        <begin position="31"/>
        <end position="50"/>
    </location>
</feature>
<dbReference type="GO" id="GO:0005794">
    <property type="term" value="C:Golgi apparatus"/>
    <property type="evidence" value="ECO:0007669"/>
    <property type="project" value="TreeGrafter"/>
</dbReference>
<evidence type="ECO:0000256" key="3">
    <source>
        <dbReference type="ARBA" id="ARBA00022692"/>
    </source>
</evidence>
<gene>
    <name evidence="13" type="ORF">CDCA_CDCA02G0718</name>
</gene>
<evidence type="ECO:0000256" key="4">
    <source>
        <dbReference type="ARBA" id="ARBA00022989"/>
    </source>
</evidence>
<dbReference type="InterPro" id="IPR039859">
    <property type="entry name" value="PFA4/ZDH16/20/ERF2-like"/>
</dbReference>
<feature type="region of interest" description="Disordered" evidence="11">
    <location>
        <begin position="359"/>
        <end position="381"/>
    </location>
</feature>
<evidence type="ECO:0000256" key="10">
    <source>
        <dbReference type="RuleBase" id="RU079119"/>
    </source>
</evidence>
<accession>A0AAV9IS04</accession>
<dbReference type="PANTHER" id="PTHR22883">
    <property type="entry name" value="ZINC FINGER DHHC DOMAIN CONTAINING PROTEIN"/>
    <property type="match status" value="1"/>
</dbReference>
<dbReference type="EC" id="2.3.1.225" evidence="10"/>
<keyword evidence="5 10" id="KW-0472">Membrane</keyword>
<dbReference type="InterPro" id="IPR001594">
    <property type="entry name" value="Palmitoyltrfase_DHHC"/>
</dbReference>
<keyword evidence="6" id="KW-0564">Palmitate</keyword>
<evidence type="ECO:0000256" key="9">
    <source>
        <dbReference type="ARBA" id="ARBA00048048"/>
    </source>
</evidence>
<comment type="domain">
    <text evidence="10">The DHHC domain is required for palmitoyltransferase activity.</text>
</comment>
<protein>
    <recommendedName>
        <fullName evidence="10">Palmitoyltransferase</fullName>
        <ecNumber evidence="10">2.3.1.225</ecNumber>
    </recommendedName>
</protein>
<feature type="transmembrane region" description="Helical" evidence="10">
    <location>
        <begin position="62"/>
        <end position="86"/>
    </location>
</feature>